<evidence type="ECO:0000313" key="1">
    <source>
        <dbReference type="EMBL" id="PKY59195.1"/>
    </source>
</evidence>
<name>A0A2I1HK10_9GLOM</name>
<dbReference type="AlphaFoldDB" id="A0A2I1HK10"/>
<organism evidence="1 2">
    <name type="scientific">Rhizophagus irregularis</name>
    <dbReference type="NCBI Taxonomy" id="588596"/>
    <lineage>
        <taxon>Eukaryota</taxon>
        <taxon>Fungi</taxon>
        <taxon>Fungi incertae sedis</taxon>
        <taxon>Mucoromycota</taxon>
        <taxon>Glomeromycotina</taxon>
        <taxon>Glomeromycetes</taxon>
        <taxon>Glomerales</taxon>
        <taxon>Glomeraceae</taxon>
        <taxon>Rhizophagus</taxon>
    </lineage>
</organism>
<proteinExistence type="predicted"/>
<dbReference type="EMBL" id="LLXI01003417">
    <property type="protein sequence ID" value="PKY59195.1"/>
    <property type="molecule type" value="Genomic_DNA"/>
</dbReference>
<evidence type="ECO:0000313" key="2">
    <source>
        <dbReference type="Proteomes" id="UP000234323"/>
    </source>
</evidence>
<dbReference type="Proteomes" id="UP000234323">
    <property type="component" value="Unassembled WGS sequence"/>
</dbReference>
<accession>A0A2I1HK10</accession>
<protein>
    <submittedName>
        <fullName evidence="1">Uncharacterized protein</fullName>
    </submittedName>
</protein>
<sequence>MLKDQLTSTSPDLAHRHTLHFIQTDKRSPIHNHRSKANTTDRHVANEDETIVLDGPDPTTPLIHTLILDSPMQRFHDSL</sequence>
<gene>
    <name evidence="1" type="ORF">RhiirA4_481744</name>
</gene>
<comment type="caution">
    <text evidence="1">The sequence shown here is derived from an EMBL/GenBank/DDBJ whole genome shotgun (WGS) entry which is preliminary data.</text>
</comment>
<reference evidence="1 2" key="1">
    <citation type="submission" date="2015-10" db="EMBL/GenBank/DDBJ databases">
        <title>Genome analyses suggest a sexual origin of heterokaryosis in a supposedly ancient asexual fungus.</title>
        <authorList>
            <person name="Ropars J."/>
            <person name="Sedzielewska K."/>
            <person name="Noel J."/>
            <person name="Charron P."/>
            <person name="Farinelli L."/>
            <person name="Marton T."/>
            <person name="Kruger M."/>
            <person name="Pelin A."/>
            <person name="Brachmann A."/>
            <person name="Corradi N."/>
        </authorList>
    </citation>
    <scope>NUCLEOTIDE SEQUENCE [LARGE SCALE GENOMIC DNA]</scope>
    <source>
        <strain evidence="1 2">A4</strain>
    </source>
</reference>
<keyword evidence="2" id="KW-1185">Reference proteome</keyword>